<keyword evidence="3" id="KW-1185">Reference proteome</keyword>
<organism evidence="2 3">
    <name type="scientific">Nocardioides panacihumi</name>
    <dbReference type="NCBI Taxonomy" id="400774"/>
    <lineage>
        <taxon>Bacteria</taxon>
        <taxon>Bacillati</taxon>
        <taxon>Actinomycetota</taxon>
        <taxon>Actinomycetes</taxon>
        <taxon>Propionibacteriales</taxon>
        <taxon>Nocardioidaceae</taxon>
        <taxon>Nocardioides</taxon>
    </lineage>
</organism>
<proteinExistence type="predicted"/>
<dbReference type="EMBL" id="BAAAPB010000004">
    <property type="protein sequence ID" value="GAA1971887.1"/>
    <property type="molecule type" value="Genomic_DNA"/>
</dbReference>
<dbReference type="Proteomes" id="UP001500571">
    <property type="component" value="Unassembled WGS sequence"/>
</dbReference>
<name>A0ABP5D3E8_9ACTN</name>
<feature type="region of interest" description="Disordered" evidence="1">
    <location>
        <begin position="42"/>
        <end position="64"/>
    </location>
</feature>
<evidence type="ECO:0000256" key="1">
    <source>
        <dbReference type="SAM" id="MobiDB-lite"/>
    </source>
</evidence>
<reference evidence="3" key="1">
    <citation type="journal article" date="2019" name="Int. J. Syst. Evol. Microbiol.">
        <title>The Global Catalogue of Microorganisms (GCM) 10K type strain sequencing project: providing services to taxonomists for standard genome sequencing and annotation.</title>
        <authorList>
            <consortium name="The Broad Institute Genomics Platform"/>
            <consortium name="The Broad Institute Genome Sequencing Center for Infectious Disease"/>
            <person name="Wu L."/>
            <person name="Ma J."/>
        </authorList>
    </citation>
    <scope>NUCLEOTIDE SEQUENCE [LARGE SCALE GENOMIC DNA]</scope>
    <source>
        <strain evidence="3">JCM 15309</strain>
    </source>
</reference>
<protein>
    <submittedName>
        <fullName evidence="2">Uncharacterized protein</fullName>
    </submittedName>
</protein>
<sequence length="64" mass="6887">MQPSRKVATSVSPAFFRDTVPPTKPCTVMLVSFMVPLLGSGASPAGRLVTDPARHDRHLPFRGP</sequence>
<comment type="caution">
    <text evidence="2">The sequence shown here is derived from an EMBL/GenBank/DDBJ whole genome shotgun (WGS) entry which is preliminary data.</text>
</comment>
<accession>A0ABP5D3E8</accession>
<gene>
    <name evidence="2" type="ORF">GCM10009798_36150</name>
</gene>
<evidence type="ECO:0000313" key="3">
    <source>
        <dbReference type="Proteomes" id="UP001500571"/>
    </source>
</evidence>
<evidence type="ECO:0000313" key="2">
    <source>
        <dbReference type="EMBL" id="GAA1971887.1"/>
    </source>
</evidence>